<dbReference type="EMBL" id="BMWZ01000001">
    <property type="protein sequence ID" value="GGZ71446.1"/>
    <property type="molecule type" value="Genomic_DNA"/>
</dbReference>
<accession>A0A918QT43</accession>
<dbReference type="Pfam" id="PF13557">
    <property type="entry name" value="Phenol_MetA_deg"/>
    <property type="match status" value="1"/>
</dbReference>
<evidence type="ECO:0008006" key="3">
    <source>
        <dbReference type="Google" id="ProtNLM"/>
    </source>
</evidence>
<evidence type="ECO:0000313" key="1">
    <source>
        <dbReference type="EMBL" id="GGZ71446.1"/>
    </source>
</evidence>
<gene>
    <name evidence="1" type="ORF">GCM10007028_05960</name>
</gene>
<sequence>MKGFKLFISVFCFLFVWTPLLGQDLEPRAITNLPVGTNFLLGSYAYTSGNILLDPSLPIDGLDARLNSFVFAYIRSIKFFGQSAKIDAVLPYVFGDWNGEVVGLPDRFSQDGFGDLRIRLSFNFLNSPAMSVKEFANYKPNAVSGFSVQVIIPTGKYNPNELVNLGSNRFAFKPQWGFAKSLDQWNIETYASIWLFTNNNNYVNGNKLGQKPLYTFKFHLIRDLPNNMWISANIGYGIGGRVIVNDIDRDSKISAMRFGLHYAIPFNQHAFKIGYVSGIRFERGSDFDALTLTYQYRWNKSAKQLKN</sequence>
<keyword evidence="2" id="KW-1185">Reference proteome</keyword>
<reference evidence="1" key="1">
    <citation type="journal article" date="2014" name="Int. J. Syst. Evol. Microbiol.">
        <title>Complete genome sequence of Corynebacterium casei LMG S-19264T (=DSM 44701T), isolated from a smear-ripened cheese.</title>
        <authorList>
            <consortium name="US DOE Joint Genome Institute (JGI-PGF)"/>
            <person name="Walter F."/>
            <person name="Albersmeier A."/>
            <person name="Kalinowski J."/>
            <person name="Ruckert C."/>
        </authorList>
    </citation>
    <scope>NUCLEOTIDE SEQUENCE</scope>
    <source>
        <strain evidence="1">KCTC 12710</strain>
    </source>
</reference>
<evidence type="ECO:0000313" key="2">
    <source>
        <dbReference type="Proteomes" id="UP000636004"/>
    </source>
</evidence>
<dbReference type="InterPro" id="IPR025737">
    <property type="entry name" value="FApF"/>
</dbReference>
<dbReference type="Proteomes" id="UP000636004">
    <property type="component" value="Unassembled WGS sequence"/>
</dbReference>
<organism evidence="1 2">
    <name type="scientific">Algibacter mikhailovii</name>
    <dbReference type="NCBI Taxonomy" id="425498"/>
    <lineage>
        <taxon>Bacteria</taxon>
        <taxon>Pseudomonadati</taxon>
        <taxon>Bacteroidota</taxon>
        <taxon>Flavobacteriia</taxon>
        <taxon>Flavobacteriales</taxon>
        <taxon>Flavobacteriaceae</taxon>
        <taxon>Algibacter</taxon>
    </lineage>
</organism>
<protein>
    <recommendedName>
        <fullName evidence="3">Transporter</fullName>
    </recommendedName>
</protein>
<reference evidence="1" key="2">
    <citation type="submission" date="2020-09" db="EMBL/GenBank/DDBJ databases">
        <authorList>
            <person name="Sun Q."/>
            <person name="Kim S."/>
        </authorList>
    </citation>
    <scope>NUCLEOTIDE SEQUENCE</scope>
    <source>
        <strain evidence="1">KCTC 12710</strain>
    </source>
</reference>
<name>A0A918QT43_9FLAO</name>
<comment type="caution">
    <text evidence="1">The sequence shown here is derived from an EMBL/GenBank/DDBJ whole genome shotgun (WGS) entry which is preliminary data.</text>
</comment>
<proteinExistence type="predicted"/>
<dbReference type="AlphaFoldDB" id="A0A918QT43"/>